<dbReference type="SUPFAM" id="SSF52743">
    <property type="entry name" value="Subtilisin-like"/>
    <property type="match status" value="1"/>
</dbReference>
<name>A0A3B0VGS2_9ZZZZ</name>
<dbReference type="GO" id="GO:0004252">
    <property type="term" value="F:serine-type endopeptidase activity"/>
    <property type="evidence" value="ECO:0007669"/>
    <property type="project" value="InterPro"/>
</dbReference>
<proteinExistence type="inferred from homology"/>
<keyword evidence="3" id="KW-0378">Hydrolase</keyword>
<dbReference type="AlphaFoldDB" id="A0A3B0VGS2"/>
<protein>
    <submittedName>
        <fullName evidence="6">Subtilisin-like serine proteases</fullName>
    </submittedName>
</protein>
<evidence type="ECO:0000256" key="1">
    <source>
        <dbReference type="ARBA" id="ARBA00011073"/>
    </source>
</evidence>
<comment type="similarity">
    <text evidence="1">Belongs to the peptidase S8 family.</text>
</comment>
<evidence type="ECO:0000256" key="2">
    <source>
        <dbReference type="ARBA" id="ARBA00022670"/>
    </source>
</evidence>
<evidence type="ECO:0000313" key="6">
    <source>
        <dbReference type="EMBL" id="VAW30904.1"/>
    </source>
</evidence>
<dbReference type="PROSITE" id="PS00138">
    <property type="entry name" value="SUBTILASE_SER"/>
    <property type="match status" value="1"/>
</dbReference>
<keyword evidence="4" id="KW-0720">Serine protease</keyword>
<keyword evidence="2 6" id="KW-0645">Protease</keyword>
<reference evidence="6" key="1">
    <citation type="submission" date="2018-06" db="EMBL/GenBank/DDBJ databases">
        <authorList>
            <person name="Zhirakovskaya E."/>
        </authorList>
    </citation>
    <scope>NUCLEOTIDE SEQUENCE</scope>
</reference>
<evidence type="ECO:0000256" key="4">
    <source>
        <dbReference type="ARBA" id="ARBA00022825"/>
    </source>
</evidence>
<evidence type="ECO:0000256" key="3">
    <source>
        <dbReference type="ARBA" id="ARBA00022801"/>
    </source>
</evidence>
<dbReference type="GO" id="GO:0006508">
    <property type="term" value="P:proteolysis"/>
    <property type="evidence" value="ECO:0007669"/>
    <property type="project" value="UniProtKB-KW"/>
</dbReference>
<dbReference type="PROSITE" id="PS51892">
    <property type="entry name" value="SUBTILASE"/>
    <property type="match status" value="1"/>
</dbReference>
<dbReference type="InterPro" id="IPR051048">
    <property type="entry name" value="Peptidase_S8/S53_subtilisin"/>
</dbReference>
<dbReference type="Gene3D" id="3.40.50.200">
    <property type="entry name" value="Peptidase S8/S53 domain"/>
    <property type="match status" value="1"/>
</dbReference>
<dbReference type="PANTHER" id="PTHR43399:SF4">
    <property type="entry name" value="CELL WALL-ASSOCIATED PROTEASE"/>
    <property type="match status" value="1"/>
</dbReference>
<dbReference type="InterPro" id="IPR023828">
    <property type="entry name" value="Peptidase_S8_Ser-AS"/>
</dbReference>
<dbReference type="InterPro" id="IPR036852">
    <property type="entry name" value="Peptidase_S8/S53_dom_sf"/>
</dbReference>
<evidence type="ECO:0000259" key="5">
    <source>
        <dbReference type="Pfam" id="PF00082"/>
    </source>
</evidence>
<dbReference type="Pfam" id="PF00082">
    <property type="entry name" value="Peptidase_S8"/>
    <property type="match status" value="1"/>
</dbReference>
<dbReference type="InterPro" id="IPR015500">
    <property type="entry name" value="Peptidase_S8_subtilisin-rel"/>
</dbReference>
<accession>A0A3B0VGS2</accession>
<dbReference type="EMBL" id="UOEU01000110">
    <property type="protein sequence ID" value="VAW30904.1"/>
    <property type="molecule type" value="Genomic_DNA"/>
</dbReference>
<dbReference type="PRINTS" id="PR00723">
    <property type="entry name" value="SUBTILISIN"/>
</dbReference>
<sequence>GVTEIRPFWITNMILVQGDLTTIATIAQRDDVAYLYANPQVALGVLPLPAENGLKETAVSGVEWNISQIGADLAWAAGFTGQGVVIGGQDTGYDWEHPALINQYRGWDGSNADHTYNWHDAISVSNADCPANSPEPCDDFDHGTHTMGIMVGNDLLPTNPSWPSAATNAIGVAPGAKWIGCRNMNNGDGTPATYTECYEWFVAPYPLNGNPMDDGDPSKAPHVINNSWGCPPSEGCTTGDILEAVVNNVRAAGIVTVHAAGNSGSGCGTVQDPAATYAASFTVGATDSGNNIASFSSRGPSTFDGGLKPDIVAPGVSIRSTLRDGLYGSKQGTSMAAPHVAGLVALLISANPALAGDVDGIEALMRDTAVPLTSSQGCGGDGVNDVPNNVFGYGRIDAFKAILEFFPNKMYLPLSIRE</sequence>
<feature type="domain" description="Peptidase S8/S53" evidence="5">
    <location>
        <begin position="81"/>
        <end position="394"/>
    </location>
</feature>
<organism evidence="6">
    <name type="scientific">hydrothermal vent metagenome</name>
    <dbReference type="NCBI Taxonomy" id="652676"/>
    <lineage>
        <taxon>unclassified sequences</taxon>
        <taxon>metagenomes</taxon>
        <taxon>ecological metagenomes</taxon>
    </lineage>
</organism>
<dbReference type="InterPro" id="IPR000209">
    <property type="entry name" value="Peptidase_S8/S53_dom"/>
</dbReference>
<gene>
    <name evidence="6" type="ORF">MNBD_CHLOROFLEXI01-1733</name>
</gene>
<feature type="non-terminal residue" evidence="6">
    <location>
        <position position="1"/>
    </location>
</feature>
<dbReference type="PANTHER" id="PTHR43399">
    <property type="entry name" value="SUBTILISIN-RELATED"/>
    <property type="match status" value="1"/>
</dbReference>